<sequence>MDAVDAHGKALKELSKEAKKMRKTRASKESVKELRVEVERLKADHLPLDILLHDPAPSAQPQPDCRIFLVRVDMITKFFKVIPTPQTSGSGSSPPTPSSSPSPTIHDNINPLARLNKEKMLNLNLEPDPAERKQISEYPPNLRDQVRRHYIQQGPCQPCNCRFPKRDFGGFMRQFNLEWFNTSYSGWLEYSVKVDATFCLCCYLFKNEHGGHGKVGDSFTKSGFRDWNKAIERFNAHIGEVNSLHNRCFKMMRDLINQEQSILTSFDKQSEKIKSDYRVRLNASIDVARYLLKQGMSFRGHDEGETSTKRGNFVELLQWYANRDDEVKKVVLQSAPQNNMMIAPNIQNEIVNACAKEIMKAIVEDLNGEYFGILVDESKDVSHKEQMALVLRYVNKEGKLIERFLSIVHVKKTTSSSLQKAIYDLLLEHSLSPSQIRGQGYDGASNMQGEINGLKTLILKDNPSAYCIHCFGHQLQLTLVAVAKKHFDVDQFFDIVANVLNIVVRSGLNQELGLQRPGDTRWGSHFKTVRNFITLFSSIINVLEFLASEGANYLERSVAKSLVNDIRSFEFVHMMHLMLKLLAITNDLNMALQRKDQDIINAMKLAGFAKRQLQGMRESKWESLINDASSFCAKHDIVIPEMDKNYHLGKSKRRSSSVTYSHHLRVEVFNTVIDLQLLELNSRFDAVNSNLLLGMASLSPDNSFANYDKERIMKLATLYPHEFSGSKLEDLSYELDNYILFVKEDNDFSNLKGLGDLSERLVETDLYKTWRLVFLLVKLSLILPVATATVERAFSSMKYIKNDLRSRIGDEFLNDCLVCYIEDEVFETIPNDAIIDRFQSMTTRRVQL</sequence>
<gene>
    <name evidence="2" type="primary">LOC142176239</name>
</gene>
<proteinExistence type="predicted"/>
<evidence type="ECO:0000313" key="1">
    <source>
        <dbReference type="Proteomes" id="UP000790787"/>
    </source>
</evidence>
<reference evidence="1" key="1">
    <citation type="journal article" date="2014" name="Nat. Commun.">
        <title>The tobacco genome sequence and its comparison with those of tomato and potato.</title>
        <authorList>
            <person name="Sierro N."/>
            <person name="Battey J.N."/>
            <person name="Ouadi S."/>
            <person name="Bakaher N."/>
            <person name="Bovet L."/>
            <person name="Willig A."/>
            <person name="Goepfert S."/>
            <person name="Peitsch M.C."/>
            <person name="Ivanov N.V."/>
        </authorList>
    </citation>
    <scope>NUCLEOTIDE SEQUENCE [LARGE SCALE GENOMIC DNA]</scope>
</reference>
<protein>
    <submittedName>
        <fullName evidence="2">Uncharacterized protein LOC142176239</fullName>
    </submittedName>
</protein>
<organism evidence="1 2">
    <name type="scientific">Nicotiana tabacum</name>
    <name type="common">Common tobacco</name>
    <dbReference type="NCBI Taxonomy" id="4097"/>
    <lineage>
        <taxon>Eukaryota</taxon>
        <taxon>Viridiplantae</taxon>
        <taxon>Streptophyta</taxon>
        <taxon>Embryophyta</taxon>
        <taxon>Tracheophyta</taxon>
        <taxon>Spermatophyta</taxon>
        <taxon>Magnoliopsida</taxon>
        <taxon>eudicotyledons</taxon>
        <taxon>Gunneridae</taxon>
        <taxon>Pentapetalae</taxon>
        <taxon>asterids</taxon>
        <taxon>lamiids</taxon>
        <taxon>Solanales</taxon>
        <taxon>Solanaceae</taxon>
        <taxon>Nicotianoideae</taxon>
        <taxon>Nicotianeae</taxon>
        <taxon>Nicotiana</taxon>
    </lineage>
</organism>
<evidence type="ECO:0000313" key="2">
    <source>
        <dbReference type="RefSeq" id="XP_075099464.1"/>
    </source>
</evidence>
<dbReference type="RefSeq" id="XP_075099464.1">
    <property type="nucleotide sequence ID" value="XM_075243363.1"/>
</dbReference>
<keyword evidence="1" id="KW-1185">Reference proteome</keyword>
<accession>A0AC58TQH2</accession>
<name>A0AC58TQH2_TOBAC</name>
<dbReference type="Proteomes" id="UP000790787">
    <property type="component" value="Chromosome 22"/>
</dbReference>
<reference evidence="2" key="2">
    <citation type="submission" date="2025-08" db="UniProtKB">
        <authorList>
            <consortium name="RefSeq"/>
        </authorList>
    </citation>
    <scope>IDENTIFICATION</scope>
    <source>
        <tissue evidence="2">Leaf</tissue>
    </source>
</reference>